<sequence>MVAQVFHVVGYPVVGEVEVVGLRRIFGRQCVYLFHYGQDSPSDTFLTDGIFGHRFFIHQFFDLIIREPGFLCLNQPFRWKLLFVPVFFNRTCGVNDVFQFIKEPPVNFCQFINPIHRISLFEGLRKVKDALVGGNAQIFIQFVGKQFFIA</sequence>
<protein>
    <submittedName>
        <fullName evidence="1">Uncharacterized protein</fullName>
    </submittedName>
</protein>
<reference evidence="1" key="1">
    <citation type="submission" date="2019-08" db="EMBL/GenBank/DDBJ databases">
        <authorList>
            <person name="Kucharzyk K."/>
            <person name="Murdoch R.W."/>
            <person name="Higgins S."/>
            <person name="Loffler F."/>
        </authorList>
    </citation>
    <scope>NUCLEOTIDE SEQUENCE</scope>
</reference>
<dbReference type="AlphaFoldDB" id="A0A645AI35"/>
<comment type="caution">
    <text evidence="1">The sequence shown here is derived from an EMBL/GenBank/DDBJ whole genome shotgun (WGS) entry which is preliminary data.</text>
</comment>
<gene>
    <name evidence="1" type="ORF">SDC9_99137</name>
</gene>
<dbReference type="EMBL" id="VSSQ01013833">
    <property type="protein sequence ID" value="MPM52378.1"/>
    <property type="molecule type" value="Genomic_DNA"/>
</dbReference>
<organism evidence="1">
    <name type="scientific">bioreactor metagenome</name>
    <dbReference type="NCBI Taxonomy" id="1076179"/>
    <lineage>
        <taxon>unclassified sequences</taxon>
        <taxon>metagenomes</taxon>
        <taxon>ecological metagenomes</taxon>
    </lineage>
</organism>
<proteinExistence type="predicted"/>
<accession>A0A645AI35</accession>
<name>A0A645AI35_9ZZZZ</name>
<evidence type="ECO:0000313" key="1">
    <source>
        <dbReference type="EMBL" id="MPM52378.1"/>
    </source>
</evidence>